<evidence type="ECO:0000313" key="1">
    <source>
        <dbReference type="EMBL" id="KGN54832.1"/>
    </source>
</evidence>
<evidence type="ECO:0000313" key="2">
    <source>
        <dbReference type="Proteomes" id="UP000029981"/>
    </source>
</evidence>
<name>A0A0A0L2J6_CUCSA</name>
<protein>
    <submittedName>
        <fullName evidence="1">Uncharacterized protein</fullName>
    </submittedName>
</protein>
<reference evidence="1 2" key="2">
    <citation type="journal article" date="2009" name="PLoS ONE">
        <title>An integrated genetic and cytogenetic map of the cucumber genome.</title>
        <authorList>
            <person name="Ren Y."/>
            <person name="Zhang Z."/>
            <person name="Liu J."/>
            <person name="Staub J.E."/>
            <person name="Han Y."/>
            <person name="Cheng Z."/>
            <person name="Li X."/>
            <person name="Lu J."/>
            <person name="Miao H."/>
            <person name="Kang H."/>
            <person name="Xie B."/>
            <person name="Gu X."/>
            <person name="Wang X."/>
            <person name="Du Y."/>
            <person name="Jin W."/>
            <person name="Huang S."/>
        </authorList>
    </citation>
    <scope>NUCLEOTIDE SEQUENCE [LARGE SCALE GENOMIC DNA]</scope>
    <source>
        <strain evidence="2">cv. 9930</strain>
    </source>
</reference>
<sequence length="136" mass="15329">MVVLELTLTHSLVSSSKGMSMEGMSLDSKNGHQQYVYNADNNYGYSHSSYSRLSGMVFVVILTGATHRFTHEDHNFHMKVVKTQTQSPYIIYILRSILIWMEHGLIQGILQLVASGLMLRLMDGILPIILRTSSIL</sequence>
<reference evidence="1 2" key="3">
    <citation type="journal article" date="2010" name="BMC Genomics">
        <title>Transcriptome sequencing and comparative analysis of cucumber flowers with different sex types.</title>
        <authorList>
            <person name="Guo S."/>
            <person name="Zheng Y."/>
            <person name="Joung J.G."/>
            <person name="Liu S."/>
            <person name="Zhang Z."/>
            <person name="Crasta O.R."/>
            <person name="Sobral B.W."/>
            <person name="Xu Y."/>
            <person name="Huang S."/>
            <person name="Fei Z."/>
        </authorList>
    </citation>
    <scope>NUCLEOTIDE SEQUENCE [LARGE SCALE GENOMIC DNA]</scope>
    <source>
        <strain evidence="2">cv. 9930</strain>
    </source>
</reference>
<reference evidence="1 2" key="4">
    <citation type="journal article" date="2011" name="BMC Genomics">
        <title>RNA-Seq improves annotation of protein-coding genes in the cucumber genome.</title>
        <authorList>
            <person name="Li Z."/>
            <person name="Zhang Z."/>
            <person name="Yan P."/>
            <person name="Huang S."/>
            <person name="Fei Z."/>
            <person name="Lin K."/>
        </authorList>
    </citation>
    <scope>NUCLEOTIDE SEQUENCE [LARGE SCALE GENOMIC DNA]</scope>
    <source>
        <strain evidence="2">cv. 9930</strain>
    </source>
</reference>
<dbReference type="AlphaFoldDB" id="A0A0A0L2J6"/>
<proteinExistence type="predicted"/>
<dbReference type="Gramene" id="KGN54832">
    <property type="protein sequence ID" value="KGN54832"/>
    <property type="gene ID" value="Csa_4G525540"/>
</dbReference>
<reference evidence="1 2" key="1">
    <citation type="journal article" date="2009" name="Nat. Genet.">
        <title>The genome of the cucumber, Cucumis sativus L.</title>
        <authorList>
            <person name="Huang S."/>
            <person name="Li R."/>
            <person name="Zhang Z."/>
            <person name="Li L."/>
            <person name="Gu X."/>
            <person name="Fan W."/>
            <person name="Lucas W.J."/>
            <person name="Wang X."/>
            <person name="Xie B."/>
            <person name="Ni P."/>
            <person name="Ren Y."/>
            <person name="Zhu H."/>
            <person name="Li J."/>
            <person name="Lin K."/>
            <person name="Jin W."/>
            <person name="Fei Z."/>
            <person name="Li G."/>
            <person name="Staub J."/>
            <person name="Kilian A."/>
            <person name="van der Vossen E.A."/>
            <person name="Wu Y."/>
            <person name="Guo J."/>
            <person name="He J."/>
            <person name="Jia Z."/>
            <person name="Ren Y."/>
            <person name="Tian G."/>
            <person name="Lu Y."/>
            <person name="Ruan J."/>
            <person name="Qian W."/>
            <person name="Wang M."/>
            <person name="Huang Q."/>
            <person name="Li B."/>
            <person name="Xuan Z."/>
            <person name="Cao J."/>
            <person name="Asan"/>
            <person name="Wu Z."/>
            <person name="Zhang J."/>
            <person name="Cai Q."/>
            <person name="Bai Y."/>
            <person name="Zhao B."/>
            <person name="Han Y."/>
            <person name="Li Y."/>
            <person name="Li X."/>
            <person name="Wang S."/>
            <person name="Shi Q."/>
            <person name="Liu S."/>
            <person name="Cho W.K."/>
            <person name="Kim J.Y."/>
            <person name="Xu Y."/>
            <person name="Heller-Uszynska K."/>
            <person name="Miao H."/>
            <person name="Cheng Z."/>
            <person name="Zhang S."/>
            <person name="Wu J."/>
            <person name="Yang Y."/>
            <person name="Kang H."/>
            <person name="Li M."/>
            <person name="Liang H."/>
            <person name="Ren X."/>
            <person name="Shi Z."/>
            <person name="Wen M."/>
            <person name="Jian M."/>
            <person name="Yang H."/>
            <person name="Zhang G."/>
            <person name="Yang Z."/>
            <person name="Chen R."/>
            <person name="Liu S."/>
            <person name="Li J."/>
            <person name="Ma L."/>
            <person name="Liu H."/>
            <person name="Zhou Y."/>
            <person name="Zhao J."/>
            <person name="Fang X."/>
            <person name="Li G."/>
            <person name="Fang L."/>
            <person name="Li Y."/>
            <person name="Liu D."/>
            <person name="Zheng H."/>
            <person name="Zhang Y."/>
            <person name="Qin N."/>
            <person name="Li Z."/>
            <person name="Yang G."/>
            <person name="Yang S."/>
            <person name="Bolund L."/>
            <person name="Kristiansen K."/>
            <person name="Zheng H."/>
            <person name="Li S."/>
            <person name="Zhang X."/>
            <person name="Yang H."/>
            <person name="Wang J."/>
            <person name="Sun R."/>
            <person name="Zhang B."/>
            <person name="Jiang S."/>
            <person name="Wang J."/>
            <person name="Du Y."/>
            <person name="Li S."/>
        </authorList>
    </citation>
    <scope>NUCLEOTIDE SEQUENCE [LARGE SCALE GENOMIC DNA]</scope>
    <source>
        <strain evidence="2">cv. 9930</strain>
    </source>
</reference>
<keyword evidence="2" id="KW-1185">Reference proteome</keyword>
<accession>A0A0A0L2J6</accession>
<dbReference type="EMBL" id="CM002925">
    <property type="protein sequence ID" value="KGN54832.1"/>
    <property type="molecule type" value="Genomic_DNA"/>
</dbReference>
<gene>
    <name evidence="1" type="ORF">Csa_4G525540</name>
</gene>
<organism evidence="1 2">
    <name type="scientific">Cucumis sativus</name>
    <name type="common">Cucumber</name>
    <dbReference type="NCBI Taxonomy" id="3659"/>
    <lineage>
        <taxon>Eukaryota</taxon>
        <taxon>Viridiplantae</taxon>
        <taxon>Streptophyta</taxon>
        <taxon>Embryophyta</taxon>
        <taxon>Tracheophyta</taxon>
        <taxon>Spermatophyta</taxon>
        <taxon>Magnoliopsida</taxon>
        <taxon>eudicotyledons</taxon>
        <taxon>Gunneridae</taxon>
        <taxon>Pentapetalae</taxon>
        <taxon>rosids</taxon>
        <taxon>fabids</taxon>
        <taxon>Cucurbitales</taxon>
        <taxon>Cucurbitaceae</taxon>
        <taxon>Benincaseae</taxon>
        <taxon>Cucumis</taxon>
    </lineage>
</organism>
<dbReference type="Proteomes" id="UP000029981">
    <property type="component" value="Chromosome 4"/>
</dbReference>